<dbReference type="PANTHER" id="PTHR43546">
    <property type="entry name" value="UPF0173 METAL-DEPENDENT HYDROLASE MJ1163-RELATED"/>
    <property type="match status" value="1"/>
</dbReference>
<dbReference type="SUPFAM" id="SSF56281">
    <property type="entry name" value="Metallo-hydrolase/oxidoreductase"/>
    <property type="match status" value="1"/>
</dbReference>
<feature type="domain" description="Metallo-beta-lactamase" evidence="1">
    <location>
        <begin position="67"/>
        <end position="157"/>
    </location>
</feature>
<dbReference type="HOGENOM" id="CLU_766895_0_0_11"/>
<protein>
    <recommendedName>
        <fullName evidence="1">Metallo-beta-lactamase domain-containing protein</fullName>
    </recommendedName>
</protein>
<dbReference type="InterPro" id="IPR001279">
    <property type="entry name" value="Metallo-B-lactamas"/>
</dbReference>
<dbReference type="Gene3D" id="3.60.15.10">
    <property type="entry name" value="Ribonuclease Z/Hydroxyacylglutathione hydrolase-like"/>
    <property type="match status" value="1"/>
</dbReference>
<dbReference type="AlphaFoldDB" id="H6R805"/>
<keyword evidence="3" id="KW-1185">Reference proteome</keyword>
<accession>H6R805</accession>
<dbReference type="STRING" id="1127134.NOCYR_2780"/>
<sequence>MRRLLSRRGMLGGVVGGGVLVALGAGAARGVESRTVVGRRRFFGDDVVDAVSGAVRADRVVISWVGCATYAVAFAGTVVLLDAWVPRLSSAGYVPATAQDLADLAPAAVLIGHGHFDHAGDAGRIAQASGAVVHGTAEHCATIRAQVPDPAFGTVALGDAGTAPGQVHEFRIGDIEVTAVRHLHSGPTAPDPVNGSRPFFPVPDLCAIAQHPPTLEDLRVGLPRLRDEEGGCLLYQLRAHGFSLVWHDSAGPLTEKAPHVFDVFAGLAPTDVQIGAIQGFNQLTNGLRDPRTYIDAIRPKLFVPAHHDNWLPGFTAPAATYDQPLRAELDRIPAGHRPELRALLDPGDYIAPGRLTFAL</sequence>
<dbReference type="Pfam" id="PF00753">
    <property type="entry name" value="Lactamase_B"/>
    <property type="match status" value="1"/>
</dbReference>
<evidence type="ECO:0000259" key="1">
    <source>
        <dbReference type="Pfam" id="PF00753"/>
    </source>
</evidence>
<name>H6R805_NOCCG</name>
<dbReference type="Proteomes" id="UP000008190">
    <property type="component" value="Chromosome"/>
</dbReference>
<dbReference type="KEGG" id="ncy:NOCYR_2780"/>
<dbReference type="InterPro" id="IPR050114">
    <property type="entry name" value="UPF0173_UPF0282_UlaG_hydrolase"/>
</dbReference>
<proteinExistence type="predicted"/>
<dbReference type="PANTHER" id="PTHR43546:SF3">
    <property type="entry name" value="UPF0173 METAL-DEPENDENT HYDROLASE MJ1163"/>
    <property type="match status" value="1"/>
</dbReference>
<organism evidence="2 3">
    <name type="scientific">Nocardia cyriacigeorgica (strain GUH-2)</name>
    <dbReference type="NCBI Taxonomy" id="1127134"/>
    <lineage>
        <taxon>Bacteria</taxon>
        <taxon>Bacillati</taxon>
        <taxon>Actinomycetota</taxon>
        <taxon>Actinomycetes</taxon>
        <taxon>Mycobacteriales</taxon>
        <taxon>Nocardiaceae</taxon>
        <taxon>Nocardia</taxon>
    </lineage>
</organism>
<dbReference type="eggNOG" id="COG2220">
    <property type="taxonomic scope" value="Bacteria"/>
</dbReference>
<reference evidence="2 3" key="1">
    <citation type="journal article" date="2012" name="J. Bacteriol.">
        <title>Genome sequence of the human- and animal-pathogenic strain Nocardia cyriacigeorgica GUH-2.</title>
        <authorList>
            <person name="Zoropogui A."/>
            <person name="Pujic P."/>
            <person name="Normand P."/>
            <person name="Barbe V."/>
            <person name="Beaman B."/>
            <person name="Beaman L."/>
            <person name="Boiron P."/>
            <person name="Colinon C."/>
            <person name="Deredjian A."/>
            <person name="Graindorge A."/>
            <person name="Mangenot S."/>
            <person name="Nazaret S."/>
            <person name="Neto M."/>
            <person name="Petit S."/>
            <person name="Roche D."/>
            <person name="Vallenet D."/>
            <person name="Rodriguez-Nava V."/>
            <person name="Richard Y."/>
            <person name="Cournoyer B."/>
            <person name="Blaha D."/>
        </authorList>
    </citation>
    <scope>NUCLEOTIDE SEQUENCE [LARGE SCALE GENOMIC DNA]</scope>
    <source>
        <strain evidence="2 3">GUH-2</strain>
    </source>
</reference>
<dbReference type="InterPro" id="IPR006311">
    <property type="entry name" value="TAT_signal"/>
</dbReference>
<dbReference type="EMBL" id="FO082843">
    <property type="protein sequence ID" value="CCF63549.1"/>
    <property type="molecule type" value="Genomic_DNA"/>
</dbReference>
<evidence type="ECO:0000313" key="2">
    <source>
        <dbReference type="EMBL" id="CCF63549.1"/>
    </source>
</evidence>
<evidence type="ECO:0000313" key="3">
    <source>
        <dbReference type="Proteomes" id="UP000008190"/>
    </source>
</evidence>
<dbReference type="InterPro" id="IPR036866">
    <property type="entry name" value="RibonucZ/Hydroxyglut_hydro"/>
</dbReference>
<gene>
    <name evidence="2" type="ordered locus">NOCYR_2780</name>
</gene>
<dbReference type="PROSITE" id="PS51318">
    <property type="entry name" value="TAT"/>
    <property type="match status" value="1"/>
</dbReference>